<dbReference type="RefSeq" id="WP_131905744.1">
    <property type="nucleotide sequence ID" value="NZ_BAAAFU010000004.1"/>
</dbReference>
<sequence>MSTNNPFDFTKAFEQFDPSKLAEQLQSTFNMDAFSMDAFNDTLKGKFDFDAIKASQEKNMALLMATNQTFADSSKVLLERQAEMLKQAMTEATDAIQALASSGSPQEAASKQVELIQHAYEKALANSTEISEMAKKTQEEIAEKVSKRLEESMEEFKKTLSDIA</sequence>
<evidence type="ECO:0000313" key="2">
    <source>
        <dbReference type="EMBL" id="TCJ87473.1"/>
    </source>
</evidence>
<reference evidence="2 3" key="1">
    <citation type="submission" date="2019-03" db="EMBL/GenBank/DDBJ databases">
        <title>Genomic Encyclopedia of Type Strains, Phase IV (KMG-IV): sequencing the most valuable type-strain genomes for metagenomic binning, comparative biology and taxonomic classification.</title>
        <authorList>
            <person name="Goeker M."/>
        </authorList>
    </citation>
    <scope>NUCLEOTIDE SEQUENCE [LARGE SCALE GENOMIC DNA]</scope>
    <source>
        <strain evidence="2 3">DSM 24830</strain>
    </source>
</reference>
<protein>
    <submittedName>
        <fullName evidence="2">Phasin family protein</fullName>
    </submittedName>
</protein>
<gene>
    <name evidence="2" type="ORF">EV695_1983</name>
</gene>
<name>A0A4R1F0Y2_9GAMM</name>
<dbReference type="Pfam" id="PF09361">
    <property type="entry name" value="Phasin_2"/>
    <property type="match status" value="1"/>
</dbReference>
<evidence type="ECO:0000259" key="1">
    <source>
        <dbReference type="Pfam" id="PF09361"/>
    </source>
</evidence>
<evidence type="ECO:0000313" key="3">
    <source>
        <dbReference type="Proteomes" id="UP000294887"/>
    </source>
</evidence>
<dbReference type="InterPro" id="IPR018968">
    <property type="entry name" value="Phasin"/>
</dbReference>
<dbReference type="OrthoDB" id="7060550at2"/>
<dbReference type="NCBIfam" id="TIGR01841">
    <property type="entry name" value="phasin"/>
    <property type="match status" value="1"/>
</dbReference>
<dbReference type="AlphaFoldDB" id="A0A4R1F0Y2"/>
<organism evidence="2 3">
    <name type="scientific">Cocleimonas flava</name>
    <dbReference type="NCBI Taxonomy" id="634765"/>
    <lineage>
        <taxon>Bacteria</taxon>
        <taxon>Pseudomonadati</taxon>
        <taxon>Pseudomonadota</taxon>
        <taxon>Gammaproteobacteria</taxon>
        <taxon>Thiotrichales</taxon>
        <taxon>Thiotrichaceae</taxon>
        <taxon>Cocleimonas</taxon>
    </lineage>
</organism>
<dbReference type="Proteomes" id="UP000294887">
    <property type="component" value="Unassembled WGS sequence"/>
</dbReference>
<accession>A0A4R1F0Y2</accession>
<dbReference type="EMBL" id="SMFQ01000003">
    <property type="protein sequence ID" value="TCJ87473.1"/>
    <property type="molecule type" value="Genomic_DNA"/>
</dbReference>
<proteinExistence type="predicted"/>
<comment type="caution">
    <text evidence="2">The sequence shown here is derived from an EMBL/GenBank/DDBJ whole genome shotgun (WGS) entry which is preliminary data.</text>
</comment>
<dbReference type="InterPro" id="IPR010127">
    <property type="entry name" value="Phasin_subfam-1"/>
</dbReference>
<keyword evidence="3" id="KW-1185">Reference proteome</keyword>
<feature type="domain" description="Phasin" evidence="1">
    <location>
        <begin position="52"/>
        <end position="148"/>
    </location>
</feature>